<evidence type="ECO:0000313" key="4">
    <source>
        <dbReference type="EMBL" id="BBH50950.1"/>
    </source>
</evidence>
<feature type="transmembrane region" description="Helical" evidence="2">
    <location>
        <begin position="515"/>
        <end position="535"/>
    </location>
</feature>
<dbReference type="GeneID" id="88849677"/>
<feature type="signal peptide" evidence="3">
    <location>
        <begin position="1"/>
        <end position="38"/>
    </location>
</feature>
<name>A0A3G9KAH4_9ACTN</name>
<dbReference type="AlphaFoldDB" id="A0A3G9KAH4"/>
<dbReference type="NCBIfam" id="TIGR01167">
    <property type="entry name" value="LPXTG_anchor"/>
    <property type="match status" value="1"/>
</dbReference>
<feature type="chain" id="PRO_5018216904" description="Gram-positive cocci surface proteins LPxTG domain-containing protein" evidence="3">
    <location>
        <begin position="39"/>
        <end position="541"/>
    </location>
</feature>
<accession>A0A3G9KAH4</accession>
<gene>
    <name evidence="4" type="ORF">Pcatena_15370</name>
</gene>
<dbReference type="InterPro" id="IPR011050">
    <property type="entry name" value="Pectin_lyase_fold/virulence"/>
</dbReference>
<dbReference type="Proteomes" id="UP000273154">
    <property type="component" value="Chromosome"/>
</dbReference>
<protein>
    <recommendedName>
        <fullName evidence="6">Gram-positive cocci surface proteins LPxTG domain-containing protein</fullName>
    </recommendedName>
</protein>
<sequence length="541" mass="58686">MKRKQGIESSRKLGVGRLVAALIGALCALCVSATPALAAESSITNARTGKTYDKLADATADAQSGDTIKLGEGNYTLYGVSSEGSTKDKDLTFEGSGADKTAWNIGAKVPNPDNFGTEYNGDYSFDGARTVTFKNMTMRSGSADYLGFIRANKTVLNDCVVNGKTFYWGYESAEFNNTTFNAPSGDYAIWTYSSPTMTFNDCTFNASGKVINVYTDYSAGSHDIYVNVNNCTFNSAKAPFDFMKKYYKQALKINDFNMGNYKYVLNITDSSATAQRDDITCSQLFGFGGESANNTGRTDVTIDGVKVWSGGKMLTHDYTDGEYEDNYVDQNNYVWEQREDGWYCIGHAKCGYCGWPIEETVKADATTEASCTEKGKVIYTATFQHECFADQTRSDDLDPLGHDWGEPEYVWAKQGDDWYCTAKRVCKRDASHVEEETVKASYEVTTPATVLKEGVGTYTATFENTAFETQTKNEPIAKLQILPGKPGGGNNTALPGKTSGGNNTALPQTGDPTGMAASVVIAIAGAAAVVGSVIARRRSKM</sequence>
<dbReference type="SUPFAM" id="SSF51126">
    <property type="entry name" value="Pectin lyase-like"/>
    <property type="match status" value="1"/>
</dbReference>
<feature type="region of interest" description="Disordered" evidence="1">
    <location>
        <begin position="482"/>
        <end position="506"/>
    </location>
</feature>
<keyword evidence="3" id="KW-0732">Signal</keyword>
<dbReference type="KEGG" id="pcat:Pcatena_15370"/>
<proteinExistence type="predicted"/>
<evidence type="ECO:0000313" key="5">
    <source>
        <dbReference type="Proteomes" id="UP000273154"/>
    </source>
</evidence>
<reference evidence="5" key="1">
    <citation type="submission" date="2018-11" db="EMBL/GenBank/DDBJ databases">
        <title>Comparative genomics of Parolsenella catena and Libanicoccus massiliensis: Reclassification of Libanicoccus massiliensis as Parolsenella massiliensis comb. nov.</title>
        <authorList>
            <person name="Sakamoto M."/>
            <person name="Ikeyama N."/>
            <person name="Murakami T."/>
            <person name="Mori H."/>
            <person name="Yuki M."/>
            <person name="Ohkuma M."/>
        </authorList>
    </citation>
    <scope>NUCLEOTIDE SEQUENCE [LARGE SCALE GENOMIC DNA]</scope>
    <source>
        <strain evidence="5">JCM 31932</strain>
    </source>
</reference>
<evidence type="ECO:0008006" key="6">
    <source>
        <dbReference type="Google" id="ProtNLM"/>
    </source>
</evidence>
<evidence type="ECO:0000256" key="2">
    <source>
        <dbReference type="SAM" id="Phobius"/>
    </source>
</evidence>
<dbReference type="EMBL" id="AP019367">
    <property type="protein sequence ID" value="BBH50950.1"/>
    <property type="molecule type" value="Genomic_DNA"/>
</dbReference>
<keyword evidence="2" id="KW-0472">Membrane</keyword>
<dbReference type="OrthoDB" id="3196290at2"/>
<evidence type="ECO:0000256" key="3">
    <source>
        <dbReference type="SAM" id="SignalP"/>
    </source>
</evidence>
<keyword evidence="2" id="KW-0812">Transmembrane</keyword>
<keyword evidence="2" id="KW-1133">Transmembrane helix</keyword>
<organism evidence="4 5">
    <name type="scientific">Parolsenella catena</name>
    <dbReference type="NCBI Taxonomy" id="2003188"/>
    <lineage>
        <taxon>Bacteria</taxon>
        <taxon>Bacillati</taxon>
        <taxon>Actinomycetota</taxon>
        <taxon>Coriobacteriia</taxon>
        <taxon>Coriobacteriales</taxon>
        <taxon>Atopobiaceae</taxon>
        <taxon>Parolsenella</taxon>
    </lineage>
</organism>
<keyword evidence="5" id="KW-1185">Reference proteome</keyword>
<evidence type="ECO:0000256" key="1">
    <source>
        <dbReference type="SAM" id="MobiDB-lite"/>
    </source>
</evidence>
<dbReference type="RefSeq" id="WP_126423167.1">
    <property type="nucleotide sequence ID" value="NZ_AP019367.1"/>
</dbReference>